<evidence type="ECO:0000313" key="6">
    <source>
        <dbReference type="EMBL" id="MFC5973541.1"/>
    </source>
</evidence>
<evidence type="ECO:0000259" key="5">
    <source>
        <dbReference type="SMART" id="SM00903"/>
    </source>
</evidence>
<evidence type="ECO:0000256" key="4">
    <source>
        <dbReference type="ARBA" id="ARBA00038054"/>
    </source>
</evidence>
<dbReference type="SMART" id="SM00903">
    <property type="entry name" value="Flavin_Reduct"/>
    <property type="match status" value="1"/>
</dbReference>
<keyword evidence="2" id="KW-0285">Flavoprotein</keyword>
<keyword evidence="6" id="KW-0560">Oxidoreductase</keyword>
<dbReference type="PANTHER" id="PTHR33798">
    <property type="entry name" value="FLAVOPROTEIN OXYGENASE"/>
    <property type="match status" value="1"/>
</dbReference>
<comment type="cofactor">
    <cofactor evidence="1">
        <name>FMN</name>
        <dbReference type="ChEBI" id="CHEBI:58210"/>
    </cofactor>
</comment>
<dbReference type="EMBL" id="JBHSQH010000002">
    <property type="protein sequence ID" value="MFC5973541.1"/>
    <property type="molecule type" value="Genomic_DNA"/>
</dbReference>
<keyword evidence="7" id="KW-1185">Reference proteome</keyword>
<feature type="domain" description="Flavin reductase like" evidence="5">
    <location>
        <begin position="18"/>
        <end position="169"/>
    </location>
</feature>
<evidence type="ECO:0000256" key="1">
    <source>
        <dbReference type="ARBA" id="ARBA00001917"/>
    </source>
</evidence>
<gene>
    <name evidence="6" type="ORF">ACFPYI_19605</name>
</gene>
<comment type="caution">
    <text evidence="6">The sequence shown here is derived from an EMBL/GenBank/DDBJ whole genome shotgun (WGS) entry which is preliminary data.</text>
</comment>
<keyword evidence="3" id="KW-0288">FMN</keyword>
<reference evidence="6 7" key="1">
    <citation type="journal article" date="2019" name="Int. J. Syst. Evol. Microbiol.">
        <title>The Global Catalogue of Microorganisms (GCM) 10K type strain sequencing project: providing services to taxonomists for standard genome sequencing and annotation.</title>
        <authorList>
            <consortium name="The Broad Institute Genomics Platform"/>
            <consortium name="The Broad Institute Genome Sequencing Center for Infectious Disease"/>
            <person name="Wu L."/>
            <person name="Ma J."/>
        </authorList>
    </citation>
    <scope>NUCLEOTIDE SEQUENCE [LARGE SCALE GENOMIC DNA]</scope>
    <source>
        <strain evidence="6 7">CGMCC 1.12543</strain>
    </source>
</reference>
<comment type="similarity">
    <text evidence="4">Belongs to the flavoredoxin family.</text>
</comment>
<dbReference type="EC" id="1.5.1.-" evidence="6"/>
<dbReference type="InterPro" id="IPR012349">
    <property type="entry name" value="Split_barrel_FMN-bd"/>
</dbReference>
<accession>A0ABD5RSI5</accession>
<evidence type="ECO:0000256" key="3">
    <source>
        <dbReference type="ARBA" id="ARBA00022643"/>
    </source>
</evidence>
<name>A0ABD5RSI5_9EURY</name>
<dbReference type="Proteomes" id="UP001596099">
    <property type="component" value="Unassembled WGS sequence"/>
</dbReference>
<dbReference type="PANTHER" id="PTHR33798:SF5">
    <property type="entry name" value="FLAVIN REDUCTASE LIKE DOMAIN-CONTAINING PROTEIN"/>
    <property type="match status" value="1"/>
</dbReference>
<dbReference type="Pfam" id="PF01613">
    <property type="entry name" value="Flavin_Reduct"/>
    <property type="match status" value="1"/>
</dbReference>
<dbReference type="RefSeq" id="WP_247420511.1">
    <property type="nucleotide sequence ID" value="NZ_JALLGW010000003.1"/>
</dbReference>
<dbReference type="InterPro" id="IPR002563">
    <property type="entry name" value="Flavin_Rdtase-like_dom"/>
</dbReference>
<organism evidence="6 7">
    <name type="scientific">Halomarina salina</name>
    <dbReference type="NCBI Taxonomy" id="1872699"/>
    <lineage>
        <taxon>Archaea</taxon>
        <taxon>Methanobacteriati</taxon>
        <taxon>Methanobacteriota</taxon>
        <taxon>Stenosarchaea group</taxon>
        <taxon>Halobacteria</taxon>
        <taxon>Halobacteriales</taxon>
        <taxon>Natronomonadaceae</taxon>
        <taxon>Halomarina</taxon>
    </lineage>
</organism>
<dbReference type="GO" id="GO:0016491">
    <property type="term" value="F:oxidoreductase activity"/>
    <property type="evidence" value="ECO:0007669"/>
    <property type="project" value="UniProtKB-KW"/>
</dbReference>
<protein>
    <submittedName>
        <fullName evidence="6">Flavin reductase family protein</fullName>
        <ecNumber evidence="6">1.5.1.-</ecNumber>
    </submittedName>
</protein>
<evidence type="ECO:0000313" key="7">
    <source>
        <dbReference type="Proteomes" id="UP001596099"/>
    </source>
</evidence>
<dbReference type="SUPFAM" id="SSF50475">
    <property type="entry name" value="FMN-binding split barrel"/>
    <property type="match status" value="1"/>
</dbReference>
<proteinExistence type="inferred from homology"/>
<dbReference type="Gene3D" id="2.30.110.10">
    <property type="entry name" value="Electron Transport, Fmn-binding Protein, Chain A"/>
    <property type="match status" value="1"/>
</dbReference>
<evidence type="ECO:0000256" key="2">
    <source>
        <dbReference type="ARBA" id="ARBA00022630"/>
    </source>
</evidence>
<sequence>METDLREDVSGVHRLLTSVVTPRPIAWTSTVDESGVTNLAPYSYFNLVHTDPPVVMFAAEDDGERRKDTPTNAVDTGAFVVNLVTEPLADRMDRTSLAAPPEVNEFEEVGLEAVPATTVDVPRVADAAAHLECTVRDTKRIHGSTLVFGDVQYVRVDDAMLTNGRVDAAKVDAVGRLGGPYFTRVDRLSLTRRTDY</sequence>
<dbReference type="AlphaFoldDB" id="A0ABD5RSI5"/>